<dbReference type="AlphaFoldDB" id="J9FIC2"/>
<name>J9FIC2_9ZZZZ</name>
<gene>
    <name evidence="1" type="ORF">EVA_17715</name>
</gene>
<reference evidence="1" key="1">
    <citation type="journal article" date="2012" name="PLoS ONE">
        <title>Gene sets for utilization of primary and secondary nutrition supplies in the distal gut of endangered iberian lynx.</title>
        <authorList>
            <person name="Alcaide M."/>
            <person name="Messina E."/>
            <person name="Richter M."/>
            <person name="Bargiela R."/>
            <person name="Peplies J."/>
            <person name="Huws S.A."/>
            <person name="Newbold C.J."/>
            <person name="Golyshin P.N."/>
            <person name="Simon M.A."/>
            <person name="Lopez G."/>
            <person name="Yakimov M.M."/>
            <person name="Ferrer M."/>
        </authorList>
    </citation>
    <scope>NUCLEOTIDE SEQUENCE</scope>
</reference>
<dbReference type="EMBL" id="AMCI01006524">
    <property type="protein sequence ID" value="EJW94178.1"/>
    <property type="molecule type" value="Genomic_DNA"/>
</dbReference>
<accession>J9FIC2</accession>
<feature type="non-terminal residue" evidence="1">
    <location>
        <position position="209"/>
    </location>
</feature>
<feature type="non-terminal residue" evidence="1">
    <location>
        <position position="1"/>
    </location>
</feature>
<evidence type="ECO:0000313" key="1">
    <source>
        <dbReference type="EMBL" id="EJW94178.1"/>
    </source>
</evidence>
<sequence>VLDNTSKGHGYTANITLNAQPIEKLNLMLAYTHTESKEISGLPGSDPVSTWQGLNSIDGPNFGLVQRSQYVVPDKLIASANWYIPFKYKGLLRGTNLSLFYTGYSAGGYSYMYTNDMNGDGIANDLMYIPANDNEIQFKNNDDRAAFWKFVDQDRYLRNHKGEYAEAFAARSPWVHRFDFRISEDFEFNIGKTKHCIQLSLDIMNIGNL</sequence>
<organism evidence="1">
    <name type="scientific">gut metagenome</name>
    <dbReference type="NCBI Taxonomy" id="749906"/>
    <lineage>
        <taxon>unclassified sequences</taxon>
        <taxon>metagenomes</taxon>
        <taxon>organismal metagenomes</taxon>
    </lineage>
</organism>
<protein>
    <submittedName>
        <fullName evidence="1">OmpA family protein</fullName>
    </submittedName>
</protein>
<proteinExistence type="predicted"/>
<comment type="caution">
    <text evidence="1">The sequence shown here is derived from an EMBL/GenBank/DDBJ whole genome shotgun (WGS) entry which is preliminary data.</text>
</comment>